<dbReference type="CDD" id="cd00586">
    <property type="entry name" value="4HBT"/>
    <property type="match status" value="1"/>
</dbReference>
<sequence>MPAYQYVHDVMLRDCEPSGIVFLPRYFDMVHTVIENWLDEALDWPISQILGSDGLTMPFVNINAEFPAPSRLGDRLTWRLSVRELRRSSLWIELSATTGAERRVTITGTLVLSEAIALRTRRWPDPIAERIKEYLVAAEAKSGKQVAE</sequence>
<reference evidence="2" key="1">
    <citation type="journal article" date="2019" name="Int. J. Syst. Evol. Microbiol.">
        <title>The Global Catalogue of Microorganisms (GCM) 10K type strain sequencing project: providing services to taxonomists for standard genome sequencing and annotation.</title>
        <authorList>
            <consortium name="The Broad Institute Genomics Platform"/>
            <consortium name="The Broad Institute Genome Sequencing Center for Infectious Disease"/>
            <person name="Wu L."/>
            <person name="Ma J."/>
        </authorList>
    </citation>
    <scope>NUCLEOTIDE SEQUENCE [LARGE SCALE GENOMIC DNA]</scope>
    <source>
        <strain evidence="2">CGMCC 1.12478</strain>
    </source>
</reference>
<protein>
    <submittedName>
        <fullName evidence="1">4-hydroxybenzoyl-CoA thioesterase</fullName>
    </submittedName>
</protein>
<proteinExistence type="predicted"/>
<keyword evidence="2" id="KW-1185">Reference proteome</keyword>
<accession>A0ABQ1KF23</accession>
<name>A0ABQ1KF23_9RHOB</name>
<evidence type="ECO:0000313" key="2">
    <source>
        <dbReference type="Proteomes" id="UP000645462"/>
    </source>
</evidence>
<dbReference type="InterPro" id="IPR029069">
    <property type="entry name" value="HotDog_dom_sf"/>
</dbReference>
<evidence type="ECO:0000313" key="1">
    <source>
        <dbReference type="EMBL" id="GGB98135.1"/>
    </source>
</evidence>
<gene>
    <name evidence="1" type="ORF">GCM10011363_13460</name>
</gene>
<dbReference type="Proteomes" id="UP000645462">
    <property type="component" value="Unassembled WGS sequence"/>
</dbReference>
<dbReference type="EMBL" id="BMFC01000002">
    <property type="protein sequence ID" value="GGB98135.1"/>
    <property type="molecule type" value="Genomic_DNA"/>
</dbReference>
<dbReference type="RefSeq" id="WP_188481228.1">
    <property type="nucleotide sequence ID" value="NZ_BMFC01000002.1"/>
</dbReference>
<dbReference type="SUPFAM" id="SSF54637">
    <property type="entry name" value="Thioesterase/thiol ester dehydrase-isomerase"/>
    <property type="match status" value="1"/>
</dbReference>
<dbReference type="Gene3D" id="3.10.129.10">
    <property type="entry name" value="Hotdog Thioesterase"/>
    <property type="match status" value="1"/>
</dbReference>
<comment type="caution">
    <text evidence="1">The sequence shown here is derived from an EMBL/GenBank/DDBJ whole genome shotgun (WGS) entry which is preliminary data.</text>
</comment>
<organism evidence="1 2">
    <name type="scientific">Marivita lacus</name>
    <dbReference type="NCBI Taxonomy" id="1323742"/>
    <lineage>
        <taxon>Bacteria</taxon>
        <taxon>Pseudomonadati</taxon>
        <taxon>Pseudomonadota</taxon>
        <taxon>Alphaproteobacteria</taxon>
        <taxon>Rhodobacterales</taxon>
        <taxon>Roseobacteraceae</taxon>
        <taxon>Marivita</taxon>
    </lineage>
</organism>